<organism evidence="1 3">
    <name type="scientific">Clostridium coskatii</name>
    <dbReference type="NCBI Taxonomy" id="1705578"/>
    <lineage>
        <taxon>Bacteria</taxon>
        <taxon>Bacillati</taxon>
        <taxon>Bacillota</taxon>
        <taxon>Clostridia</taxon>
        <taxon>Eubacteriales</taxon>
        <taxon>Clostridiaceae</taxon>
        <taxon>Clostridium</taxon>
    </lineage>
</organism>
<evidence type="ECO:0000313" key="3">
    <source>
        <dbReference type="Proteomes" id="UP000077384"/>
    </source>
</evidence>
<dbReference type="Proteomes" id="UP000077384">
    <property type="component" value="Unassembled WGS sequence"/>
</dbReference>
<gene>
    <name evidence="2" type="ORF">CLCOS_07880</name>
    <name evidence="1" type="ORF">WX73_03634</name>
</gene>
<comment type="caution">
    <text evidence="1">The sequence shown here is derived from an EMBL/GenBank/DDBJ whole genome shotgun (WGS) entry which is preliminary data.</text>
</comment>
<dbReference type="RefSeq" id="WP_063600456.1">
    <property type="nucleotide sequence ID" value="NZ_LITQ01000008.1"/>
</dbReference>
<name>A0A166TTA7_9CLOT</name>
<reference evidence="1 3" key="1">
    <citation type="journal article" date="2015" name="Biotechnol. Bioeng.">
        <title>Genome sequence and phenotypic characterization of Caulobacter segnis.</title>
        <authorList>
            <person name="Patel S."/>
            <person name="Fletcher B."/>
            <person name="Scott D.C."/>
            <person name="Ely B."/>
        </authorList>
    </citation>
    <scope>NUCLEOTIDE SEQUENCE [LARGE SCALE GENOMIC DNA]</scope>
    <source>
        <strain evidence="1 3">PS02</strain>
    </source>
</reference>
<evidence type="ECO:0000313" key="2">
    <source>
        <dbReference type="EMBL" id="OBR96626.1"/>
    </source>
</evidence>
<protein>
    <submittedName>
        <fullName evidence="1">Uncharacterized protein</fullName>
    </submittedName>
</protein>
<dbReference type="PATRIC" id="fig|1705578.3.peg.3627"/>
<evidence type="ECO:0000313" key="4">
    <source>
        <dbReference type="Proteomes" id="UP000093694"/>
    </source>
</evidence>
<dbReference type="Proteomes" id="UP000093694">
    <property type="component" value="Unassembled WGS sequence"/>
</dbReference>
<dbReference type="EMBL" id="LROR01000032">
    <property type="protein sequence ID" value="OBR96626.1"/>
    <property type="molecule type" value="Genomic_DNA"/>
</dbReference>
<keyword evidence="4" id="KW-1185">Reference proteome</keyword>
<proteinExistence type="predicted"/>
<sequence length="270" mass="30767">MSKFEIDSYVEKLAMNKNVQSFYPVAISKALNLQLNLVLERLNELVSIGYLKLKFEIKCDCNFDTIEIVEDYTKYLGQEVYCEDCGTDVKITLENIFPIYYIEDDYRECVKKKKQHNTKENGHYVTNESNDKNCAISMENLLVEYFKEQGSYIEKSKYGNISEDNKVLGEIASMLSIIQDKEILGELSLINESIKSLDNNQNANATKNSIFQRVVDKADTIGKVHKGCQGINAAYSGLLAVIHYASGKWTAIGPYIKPIKTFIENMIQLK</sequence>
<evidence type="ECO:0000313" key="1">
    <source>
        <dbReference type="EMBL" id="OAA94064.1"/>
    </source>
</evidence>
<accession>A0A166TTA7</accession>
<dbReference type="AlphaFoldDB" id="A0A166TTA7"/>
<reference evidence="2 4" key="2">
    <citation type="journal article" date="2016" name="Front. Microbiol.">
        <title>Industrial Acetogenic Biocatalysts: A Comparative Metabolic and Genomic Analysis.</title>
        <authorList>
            <person name="Bengelsdorf F."/>
            <person name="Poehlein A."/>
            <person name="Sonja S."/>
            <person name="Erz C."/>
            <person name="Hummel T."/>
            <person name="Hoffmeister S."/>
            <person name="Daniel R."/>
            <person name="Durre P."/>
        </authorList>
    </citation>
    <scope>NUCLEOTIDE SEQUENCE [LARGE SCALE GENOMIC DNA]</scope>
    <source>
        <strain evidence="2 4">PTA-10522</strain>
    </source>
</reference>
<dbReference type="EMBL" id="LITQ01000008">
    <property type="protein sequence ID" value="OAA94064.1"/>
    <property type="molecule type" value="Genomic_DNA"/>
</dbReference>